<keyword evidence="2" id="KW-1133">Transmembrane helix</keyword>
<name>A0A5C4VII4_9ACTN</name>
<dbReference type="EMBL" id="VDLX02000013">
    <property type="protein sequence ID" value="KAB8191081.1"/>
    <property type="molecule type" value="Genomic_DNA"/>
</dbReference>
<reference evidence="3 4" key="1">
    <citation type="submission" date="2019-10" db="EMBL/GenBank/DDBJ databases">
        <title>Nonomuraea sp. nov., isolated from Phyllanthus amarus.</title>
        <authorList>
            <person name="Klykleung N."/>
            <person name="Tanasupawat S."/>
        </authorList>
    </citation>
    <scope>NUCLEOTIDE SEQUENCE [LARGE SCALE GENOMIC DNA]</scope>
    <source>
        <strain evidence="3 4">PA1-10</strain>
    </source>
</reference>
<comment type="caution">
    <text evidence="3">The sequence shown here is derived from an EMBL/GenBank/DDBJ whole genome shotgun (WGS) entry which is preliminary data.</text>
</comment>
<dbReference type="AlphaFoldDB" id="A0A5C4VII4"/>
<organism evidence="3 4">
    <name type="scientific">Nonomuraea phyllanthi</name>
    <dbReference type="NCBI Taxonomy" id="2219224"/>
    <lineage>
        <taxon>Bacteria</taxon>
        <taxon>Bacillati</taxon>
        <taxon>Actinomycetota</taxon>
        <taxon>Actinomycetes</taxon>
        <taxon>Streptosporangiales</taxon>
        <taxon>Streptosporangiaceae</taxon>
        <taxon>Nonomuraea</taxon>
    </lineage>
</organism>
<feature type="transmembrane region" description="Helical" evidence="2">
    <location>
        <begin position="42"/>
        <end position="61"/>
    </location>
</feature>
<accession>A0A5C4VII4</accession>
<keyword evidence="2" id="KW-0812">Transmembrane</keyword>
<sequence>MPTLEERLRQIMTDETAHLHAAPDLVERVIRSSRRRRRQGRLAALATSLAVVAAAPLYVAVAPGAMQAPAISETPLPPPPIDDTPPLPSEPPSLGDLGDGREFGHVKVGYLPDGLRWSHWSADLGDRYTTAWNYDGDSGGFYCVQIHVYEGAAVQMADDQVRAHRDEGEGREVAVGDRSGYLVVEGVGEDGMEGTPTLTLDMGERRRVSIMFSPTYAKKFPDATAVDHELIRIAEGLTADD</sequence>
<dbReference type="Proteomes" id="UP000312512">
    <property type="component" value="Unassembled WGS sequence"/>
</dbReference>
<gene>
    <name evidence="3" type="ORF">FH608_031140</name>
</gene>
<proteinExistence type="predicted"/>
<evidence type="ECO:0000313" key="4">
    <source>
        <dbReference type="Proteomes" id="UP000312512"/>
    </source>
</evidence>
<keyword evidence="2" id="KW-0472">Membrane</keyword>
<protein>
    <submittedName>
        <fullName evidence="3">Uncharacterized protein</fullName>
    </submittedName>
</protein>
<evidence type="ECO:0000256" key="1">
    <source>
        <dbReference type="SAM" id="MobiDB-lite"/>
    </source>
</evidence>
<dbReference type="RefSeq" id="WP_139635891.1">
    <property type="nucleotide sequence ID" value="NZ_VDLX02000013.1"/>
</dbReference>
<evidence type="ECO:0000256" key="2">
    <source>
        <dbReference type="SAM" id="Phobius"/>
    </source>
</evidence>
<keyword evidence="4" id="KW-1185">Reference proteome</keyword>
<dbReference type="OrthoDB" id="3539463at2"/>
<feature type="region of interest" description="Disordered" evidence="1">
    <location>
        <begin position="70"/>
        <end position="96"/>
    </location>
</feature>
<evidence type="ECO:0000313" key="3">
    <source>
        <dbReference type="EMBL" id="KAB8191081.1"/>
    </source>
</evidence>
<feature type="compositionally biased region" description="Pro residues" evidence="1">
    <location>
        <begin position="75"/>
        <end position="91"/>
    </location>
</feature>